<dbReference type="Proteomes" id="UP000249754">
    <property type="component" value="Unassembled WGS sequence"/>
</dbReference>
<dbReference type="Pfam" id="PF00488">
    <property type="entry name" value="MutS_V"/>
    <property type="match status" value="1"/>
</dbReference>
<keyword evidence="4" id="KW-0812">Transmembrane</keyword>
<evidence type="ECO:0000256" key="2">
    <source>
        <dbReference type="ARBA" id="ARBA00022840"/>
    </source>
</evidence>
<dbReference type="PANTHER" id="PTHR11361:SF152">
    <property type="entry name" value="DNA MISMATCH REPAIR PROTEIN"/>
    <property type="match status" value="1"/>
</dbReference>
<dbReference type="EMBL" id="QLLR01000001">
    <property type="protein sequence ID" value="RAJ37007.1"/>
    <property type="molecule type" value="Genomic_DNA"/>
</dbReference>
<evidence type="ECO:0000313" key="7">
    <source>
        <dbReference type="Proteomes" id="UP000249754"/>
    </source>
</evidence>
<dbReference type="GO" id="GO:0006298">
    <property type="term" value="P:mismatch repair"/>
    <property type="evidence" value="ECO:0007669"/>
    <property type="project" value="InterPro"/>
</dbReference>
<sequence>MLILAYIILALVALYLLVYLYKKNFAVQTQREELKRDWGSAKNSRYIDIDLIENYFLNTITESSEKLQLISDKIADDLYINDVFKLIDRTISRVGQQFLYARLRTIDKDQTDLIFLDKFSDLITEDEKLRLDIQATLQILEKNDSYYFQDLIYAKKIEAPAFMPIVYILSVLNVLSLIAAIFHPGFLLVFFGIFIINSGIHYWNKNKVSVHTSSLGEFLKAFDTAKKLDADAKINAQFPEITNLIKELTPLKRKMFGVKLDNMAEADTVMIGYMLFELLKIAFNVEIILFYSIIDSLRSQKDLLKRLFKFIGTVDTAISIASLRHSWDGEYCKPVFNQENCIHISGVKHPLVINCVPNDLDLQHKNLLLTGSNMSGKTTFIRSVGVNLILGQTLFTCMAKEFSMPYSKIFSSITISDSLLEEKSYYFEEMRIIKNFIEESVSEEPCFFILDEIFKGTNTIERVSAGKAILSYLAKGNNMVFVSTHDTELNELLKTQYEHYHFSETIAEEELVFDHTIKKGPLKTRNAIRILEINNYPAAVIADANATVDLLMKD</sequence>
<dbReference type="InterPro" id="IPR045076">
    <property type="entry name" value="MutS"/>
</dbReference>
<keyword evidence="3" id="KW-0238">DNA-binding</keyword>
<dbReference type="SMART" id="SM00534">
    <property type="entry name" value="MUTSac"/>
    <property type="match status" value="1"/>
</dbReference>
<keyword evidence="2" id="KW-0067">ATP-binding</keyword>
<proteinExistence type="predicted"/>
<dbReference type="SUPFAM" id="SSF52540">
    <property type="entry name" value="P-loop containing nucleoside triphosphate hydrolases"/>
    <property type="match status" value="1"/>
</dbReference>
<feature type="domain" description="DNA mismatch repair proteins mutS family" evidence="5">
    <location>
        <begin position="364"/>
        <end position="549"/>
    </location>
</feature>
<dbReference type="InterPro" id="IPR000432">
    <property type="entry name" value="DNA_mismatch_repair_MutS_C"/>
</dbReference>
<dbReference type="GO" id="GO:0030983">
    <property type="term" value="F:mismatched DNA binding"/>
    <property type="evidence" value="ECO:0007669"/>
    <property type="project" value="InterPro"/>
</dbReference>
<dbReference type="PANTHER" id="PTHR11361">
    <property type="entry name" value="DNA MISMATCH REPAIR PROTEIN MUTS FAMILY MEMBER"/>
    <property type="match status" value="1"/>
</dbReference>
<accession>A0A327TGS8</accession>
<feature type="transmembrane region" description="Helical" evidence="4">
    <location>
        <begin position="270"/>
        <end position="294"/>
    </location>
</feature>
<protein>
    <submittedName>
        <fullName evidence="6">MutS-like protein</fullName>
    </submittedName>
</protein>
<keyword evidence="4" id="KW-1133">Transmembrane helix</keyword>
<dbReference type="InterPro" id="IPR027417">
    <property type="entry name" value="P-loop_NTPase"/>
</dbReference>
<evidence type="ECO:0000259" key="5">
    <source>
        <dbReference type="SMART" id="SM00534"/>
    </source>
</evidence>
<organism evidence="6 7">
    <name type="scientific">Pedobacter cryoconitis</name>
    <dbReference type="NCBI Taxonomy" id="188932"/>
    <lineage>
        <taxon>Bacteria</taxon>
        <taxon>Pseudomonadati</taxon>
        <taxon>Bacteroidota</taxon>
        <taxon>Sphingobacteriia</taxon>
        <taxon>Sphingobacteriales</taxon>
        <taxon>Sphingobacteriaceae</taxon>
        <taxon>Pedobacter</taxon>
    </lineage>
</organism>
<evidence type="ECO:0000256" key="4">
    <source>
        <dbReference type="SAM" id="Phobius"/>
    </source>
</evidence>
<gene>
    <name evidence="6" type="ORF">LY11_00082</name>
</gene>
<dbReference type="GO" id="GO:0005524">
    <property type="term" value="F:ATP binding"/>
    <property type="evidence" value="ECO:0007669"/>
    <property type="project" value="UniProtKB-KW"/>
</dbReference>
<dbReference type="STRING" id="188932.AY601_2451"/>
<evidence type="ECO:0000256" key="3">
    <source>
        <dbReference type="ARBA" id="ARBA00023125"/>
    </source>
</evidence>
<dbReference type="AlphaFoldDB" id="A0A327TGS8"/>
<dbReference type="GO" id="GO:0005829">
    <property type="term" value="C:cytosol"/>
    <property type="evidence" value="ECO:0007669"/>
    <property type="project" value="TreeGrafter"/>
</dbReference>
<feature type="transmembrane region" description="Helical" evidence="4">
    <location>
        <begin position="165"/>
        <end position="196"/>
    </location>
</feature>
<feature type="transmembrane region" description="Helical" evidence="4">
    <location>
        <begin position="6"/>
        <end position="21"/>
    </location>
</feature>
<comment type="caution">
    <text evidence="6">The sequence shown here is derived from an EMBL/GenBank/DDBJ whole genome shotgun (WGS) entry which is preliminary data.</text>
</comment>
<dbReference type="RefSeq" id="WP_111631768.1">
    <property type="nucleotide sequence ID" value="NZ_QLLR01000001.1"/>
</dbReference>
<name>A0A327TGS8_9SPHI</name>
<dbReference type="OrthoDB" id="1097361at2"/>
<evidence type="ECO:0000256" key="1">
    <source>
        <dbReference type="ARBA" id="ARBA00022741"/>
    </source>
</evidence>
<reference evidence="6 7" key="1">
    <citation type="submission" date="2018-06" db="EMBL/GenBank/DDBJ databases">
        <title>Genomic Encyclopedia of Archaeal and Bacterial Type Strains, Phase II (KMG-II): from individual species to whole genera.</title>
        <authorList>
            <person name="Goeker M."/>
        </authorList>
    </citation>
    <scope>NUCLEOTIDE SEQUENCE [LARGE SCALE GENOMIC DNA]</scope>
    <source>
        <strain evidence="6 7">DSM 14825</strain>
    </source>
</reference>
<keyword evidence="1" id="KW-0547">Nucleotide-binding</keyword>
<evidence type="ECO:0000313" key="6">
    <source>
        <dbReference type="EMBL" id="RAJ37007.1"/>
    </source>
</evidence>
<dbReference type="GO" id="GO:0140664">
    <property type="term" value="F:ATP-dependent DNA damage sensor activity"/>
    <property type="evidence" value="ECO:0007669"/>
    <property type="project" value="InterPro"/>
</dbReference>
<keyword evidence="4" id="KW-0472">Membrane</keyword>
<dbReference type="Gene3D" id="3.40.50.300">
    <property type="entry name" value="P-loop containing nucleotide triphosphate hydrolases"/>
    <property type="match status" value="1"/>
</dbReference>